<dbReference type="AlphaFoldDB" id="A0A1E2USS4"/>
<name>A0A1E2USS4_9GAMM</name>
<dbReference type="EMBL" id="LVJZ01000003">
    <property type="protein sequence ID" value="ODB97632.1"/>
    <property type="molecule type" value="Genomic_DNA"/>
</dbReference>
<comment type="caution">
    <text evidence="1">The sequence shown here is derived from an EMBL/GenBank/DDBJ whole genome shotgun (WGS) entry which is preliminary data.</text>
</comment>
<evidence type="ECO:0000313" key="1">
    <source>
        <dbReference type="EMBL" id="ODB97632.1"/>
    </source>
</evidence>
<accession>A0A1E2USS4</accession>
<gene>
    <name evidence="1" type="ORF">A3196_13225</name>
</gene>
<evidence type="ECO:0000313" key="2">
    <source>
        <dbReference type="Proteomes" id="UP000094849"/>
    </source>
</evidence>
<reference evidence="1 2" key="1">
    <citation type="submission" date="2016-03" db="EMBL/GenBank/DDBJ databases">
        <title>Chemosynthetic sulphur-oxidizing symbionts of marine invertebrate animals are capable of nitrogen fixation.</title>
        <authorList>
            <person name="Petersen J.M."/>
            <person name="Kemper A."/>
            <person name="Gruber-Vodicka H."/>
            <person name="Cardini U."/>
            <person name="Geest Mvander."/>
            <person name="Kleiner M."/>
            <person name="Bulgheresi S."/>
            <person name="Fussmann M."/>
            <person name="Herbold C."/>
            <person name="Seah B.K.B."/>
            <person name="Antony C.Paul."/>
            <person name="Liu D."/>
            <person name="Belitz A."/>
            <person name="Weber M."/>
        </authorList>
    </citation>
    <scope>NUCLEOTIDE SEQUENCE [LARGE SCALE GENOMIC DNA]</scope>
    <source>
        <strain evidence="1">G_D</strain>
    </source>
</reference>
<dbReference type="Proteomes" id="UP000094849">
    <property type="component" value="Unassembled WGS sequence"/>
</dbReference>
<proteinExistence type="predicted"/>
<protein>
    <submittedName>
        <fullName evidence="1">Uncharacterized protein</fullName>
    </submittedName>
</protein>
<keyword evidence="2" id="KW-1185">Reference proteome</keyword>
<sequence length="80" mass="8584">MHDLRGNGANCALYVIFAVDGMSDRAGTYGLITQLGTVWALGTLAANHAGMIFCGDANTAELIFVISQTGMMFRTLFCFE</sequence>
<organism evidence="1 2">
    <name type="scientific">Candidatus Thiodiazotropha endoloripes</name>
    <dbReference type="NCBI Taxonomy" id="1818881"/>
    <lineage>
        <taxon>Bacteria</taxon>
        <taxon>Pseudomonadati</taxon>
        <taxon>Pseudomonadota</taxon>
        <taxon>Gammaproteobacteria</taxon>
        <taxon>Chromatiales</taxon>
        <taxon>Sedimenticolaceae</taxon>
        <taxon>Candidatus Thiodiazotropha</taxon>
    </lineage>
</organism>